<name>A0A2V1P9M6_9RHOB</name>
<accession>A0A2V1P9M6</accession>
<feature type="transmembrane region" description="Helical" evidence="1">
    <location>
        <begin position="161"/>
        <end position="189"/>
    </location>
</feature>
<keyword evidence="1" id="KW-1133">Transmembrane helix</keyword>
<sequence>MGATFRTYFQNFGRLFLIAIIPALFVNILASWFSTRYFASFMANPNDPMAIFSLDYFMMIFVPTILGILVQAFILLAAADVLQGRAMQVGNYVSRTLTMIVPLLVVSILVYLGVMVGFVLLIVPGLWLAAYWSVYLPALLVEGRGFGAMGRSAQLTQGYRWPIIGAGILVLLVVYVLSVISGLVAGYGLMAHPSTLAQFSLVGTLLTAIVAAVSYGLMALFQLLLFTRLIDIKEGGSDLAGVFE</sequence>
<proteinExistence type="predicted"/>
<evidence type="ECO:0000256" key="1">
    <source>
        <dbReference type="SAM" id="Phobius"/>
    </source>
</evidence>
<keyword evidence="1" id="KW-0472">Membrane</keyword>
<feature type="transmembrane region" description="Helical" evidence="1">
    <location>
        <begin position="12"/>
        <end position="34"/>
    </location>
</feature>
<keyword evidence="3" id="KW-1185">Reference proteome</keyword>
<evidence type="ECO:0000313" key="3">
    <source>
        <dbReference type="Proteomes" id="UP000245293"/>
    </source>
</evidence>
<evidence type="ECO:0000313" key="2">
    <source>
        <dbReference type="EMBL" id="PWG18448.1"/>
    </source>
</evidence>
<dbReference type="EMBL" id="QETF01000001">
    <property type="protein sequence ID" value="PWG18448.1"/>
    <property type="molecule type" value="Genomic_DNA"/>
</dbReference>
<dbReference type="Proteomes" id="UP000245293">
    <property type="component" value="Unassembled WGS sequence"/>
</dbReference>
<feature type="transmembrane region" description="Helical" evidence="1">
    <location>
        <begin position="54"/>
        <end position="79"/>
    </location>
</feature>
<gene>
    <name evidence="2" type="ORF">DFK10_00530</name>
</gene>
<organism evidence="2 3">
    <name type="scientific">Salibaculum griseiflavum</name>
    <dbReference type="NCBI Taxonomy" id="1914409"/>
    <lineage>
        <taxon>Bacteria</taxon>
        <taxon>Pseudomonadati</taxon>
        <taxon>Pseudomonadota</taxon>
        <taxon>Alphaproteobacteria</taxon>
        <taxon>Rhodobacterales</taxon>
        <taxon>Roseobacteraceae</taxon>
        <taxon>Salibaculum</taxon>
    </lineage>
</organism>
<feature type="transmembrane region" description="Helical" evidence="1">
    <location>
        <begin position="100"/>
        <end position="123"/>
    </location>
</feature>
<feature type="transmembrane region" description="Helical" evidence="1">
    <location>
        <begin position="129"/>
        <end position="149"/>
    </location>
</feature>
<keyword evidence="1" id="KW-0812">Transmembrane</keyword>
<reference evidence="3" key="1">
    <citation type="submission" date="2018-05" db="EMBL/GenBank/DDBJ databases">
        <authorList>
            <person name="Du Z."/>
            <person name="Wang X."/>
        </authorList>
    </citation>
    <scope>NUCLEOTIDE SEQUENCE [LARGE SCALE GENOMIC DNA]</scope>
    <source>
        <strain evidence="3">WDS4C29</strain>
    </source>
</reference>
<comment type="caution">
    <text evidence="2">The sequence shown here is derived from an EMBL/GenBank/DDBJ whole genome shotgun (WGS) entry which is preliminary data.</text>
</comment>
<feature type="transmembrane region" description="Helical" evidence="1">
    <location>
        <begin position="201"/>
        <end position="226"/>
    </location>
</feature>
<dbReference type="AlphaFoldDB" id="A0A2V1P9M6"/>
<evidence type="ECO:0008006" key="4">
    <source>
        <dbReference type="Google" id="ProtNLM"/>
    </source>
</evidence>
<protein>
    <recommendedName>
        <fullName evidence="4">Glycerophosphoryl diester phosphodiesterase membrane domain-containing protein</fullName>
    </recommendedName>
</protein>